<dbReference type="Pfam" id="PF01591">
    <property type="entry name" value="6PF2K"/>
    <property type="match status" value="2"/>
</dbReference>
<keyword evidence="1" id="KW-0547">Nucleotide-binding</keyword>
<reference evidence="5" key="1">
    <citation type="submission" date="2020-06" db="EMBL/GenBank/DDBJ databases">
        <authorList>
            <consortium name="Plant Systems Biology data submission"/>
        </authorList>
    </citation>
    <scope>NUCLEOTIDE SEQUENCE</scope>
    <source>
        <strain evidence="5">D6</strain>
    </source>
</reference>
<comment type="caution">
    <text evidence="5">The sequence shown here is derived from an EMBL/GenBank/DDBJ whole genome shotgun (WGS) entry which is preliminary data.</text>
</comment>
<keyword evidence="2" id="KW-0067">ATP-binding</keyword>
<feature type="compositionally biased region" description="Basic and acidic residues" evidence="3">
    <location>
        <begin position="156"/>
        <end position="166"/>
    </location>
</feature>
<dbReference type="OrthoDB" id="267323at2759"/>
<dbReference type="Gene3D" id="3.40.50.1240">
    <property type="entry name" value="Phosphoglycerate mutase-like"/>
    <property type="match status" value="1"/>
</dbReference>
<feature type="region of interest" description="Disordered" evidence="3">
    <location>
        <begin position="147"/>
        <end position="179"/>
    </location>
</feature>
<gene>
    <name evidence="5" type="ORF">SEMRO_1019_G231950.1</name>
</gene>
<dbReference type="AlphaFoldDB" id="A0A9N8HNR6"/>
<evidence type="ECO:0000256" key="3">
    <source>
        <dbReference type="SAM" id="MobiDB-lite"/>
    </source>
</evidence>
<dbReference type="InterPro" id="IPR003094">
    <property type="entry name" value="6Pfruct_kin"/>
</dbReference>
<dbReference type="GO" id="GO:0003873">
    <property type="term" value="F:6-phosphofructo-2-kinase activity"/>
    <property type="evidence" value="ECO:0007669"/>
    <property type="project" value="InterPro"/>
</dbReference>
<dbReference type="SUPFAM" id="SSF52540">
    <property type="entry name" value="P-loop containing nucleoside triphosphate hydrolases"/>
    <property type="match status" value="1"/>
</dbReference>
<evidence type="ECO:0000256" key="1">
    <source>
        <dbReference type="ARBA" id="ARBA00022741"/>
    </source>
</evidence>
<keyword evidence="6" id="KW-1185">Reference proteome</keyword>
<dbReference type="PIRSF" id="PIRSF000709">
    <property type="entry name" value="6PFK_2-Ptase"/>
    <property type="match status" value="1"/>
</dbReference>
<proteinExistence type="predicted"/>
<dbReference type="Pfam" id="PF00300">
    <property type="entry name" value="His_Phos_1"/>
    <property type="match status" value="1"/>
</dbReference>
<dbReference type="GO" id="GO:0006000">
    <property type="term" value="P:fructose metabolic process"/>
    <property type="evidence" value="ECO:0007669"/>
    <property type="project" value="InterPro"/>
</dbReference>
<evidence type="ECO:0000256" key="2">
    <source>
        <dbReference type="ARBA" id="ARBA00022840"/>
    </source>
</evidence>
<dbReference type="GO" id="GO:0004331">
    <property type="term" value="F:fructose-2,6-bisphosphate 2-phosphatase activity"/>
    <property type="evidence" value="ECO:0007669"/>
    <property type="project" value="TreeGrafter"/>
</dbReference>
<feature type="domain" description="6-phosphofructo-2-kinase" evidence="4">
    <location>
        <begin position="191"/>
        <end position="315"/>
    </location>
</feature>
<dbReference type="PANTHER" id="PTHR10606">
    <property type="entry name" value="6-PHOSPHOFRUCTO-2-KINASE/FRUCTOSE-2,6-BISPHOSPHATASE"/>
    <property type="match status" value="1"/>
</dbReference>
<dbReference type="GO" id="GO:0006003">
    <property type="term" value="P:fructose 2,6-bisphosphate metabolic process"/>
    <property type="evidence" value="ECO:0007669"/>
    <property type="project" value="InterPro"/>
</dbReference>
<protein>
    <submittedName>
        <fullName evidence="5">Phosphofructo-2-kinase/fructose-2,6-bisphosphatas e</fullName>
    </submittedName>
</protein>
<dbReference type="PANTHER" id="PTHR10606:SF49">
    <property type="entry name" value="6-PHOSPHOFRUCTO-2-KINASE DOMAIN-CONTAINING PROTEIN"/>
    <property type="match status" value="1"/>
</dbReference>
<dbReference type="InterPro" id="IPR013079">
    <property type="entry name" value="6Phosfructo_kin"/>
</dbReference>
<dbReference type="GO" id="GO:0005829">
    <property type="term" value="C:cytosol"/>
    <property type="evidence" value="ECO:0007669"/>
    <property type="project" value="TreeGrafter"/>
</dbReference>
<dbReference type="Gene3D" id="3.40.50.300">
    <property type="entry name" value="P-loop containing nucleotide triphosphate hydrolases"/>
    <property type="match status" value="1"/>
</dbReference>
<dbReference type="EMBL" id="CAICTM010001017">
    <property type="protein sequence ID" value="CAB9519462.1"/>
    <property type="molecule type" value="Genomic_DNA"/>
</dbReference>
<dbReference type="InterPro" id="IPR013078">
    <property type="entry name" value="His_Pase_superF_clade-1"/>
</dbReference>
<sequence length="628" mass="70266">MSGTMPPLSEDNTAGHGHSADYYSAGSKELATETKLTLSRLEPRRKLTKDSTLLVIVLVGLPARGKSFVSRKLQAFSRWSGSQTKIFNVGKYRRQAYAAVSKVNKSTEGEAGSCSADFFDAKNKEAKQLREKVAKVALDDMLRWLEADSESDDSEDQPHRTSEGKRRGSGSSPMDADFIGDSRARDWAKDKVAIFDATNSTAARRQWILEECTSNREGKLPIGVVFVESICDDQELLEENYRFKVNNSPDYKGIPEEEAMADLRQRVKKYEDQYETIKDDSQSYIKIFNLSTKLMVNHIYGRMSKLMVPALMAWHIGTRPVYLCRPGQTPSGITLDSEDYVASFEKSHSSLSGNYLDISSHSNSRGRMSRGDRLGPAGKKFREELCNFLAAEGAEFLDRRASTMDNMQTGTSMSGLAPLFHEHSEGQDPPFPLRVLASTMRRSGETAAFERCQARIEQQSALNPLDKGDFAGMELEEIQVHNPSWYERLEQEPFHTRFLGGECYRDLIDRLGPVIIDIEQQVIPTLVVSHVSILQTLIAYFRNTPVEQCMSIEVPLHTVFKFTPVRGGGWSESVHPLLADPGVVLPLVASESEFSQLSLTTSETSTPTQPIWGDHMKFRMTPIAQPSD</sequence>
<evidence type="ECO:0000259" key="4">
    <source>
        <dbReference type="Pfam" id="PF01591"/>
    </source>
</evidence>
<evidence type="ECO:0000313" key="5">
    <source>
        <dbReference type="EMBL" id="CAB9519462.1"/>
    </source>
</evidence>
<dbReference type="SUPFAM" id="SSF53254">
    <property type="entry name" value="Phosphoglycerate mutase-like"/>
    <property type="match status" value="1"/>
</dbReference>
<dbReference type="InterPro" id="IPR029033">
    <property type="entry name" value="His_PPase_superfam"/>
</dbReference>
<accession>A0A9N8HNR6</accession>
<feature type="domain" description="6-phosphofructo-2-kinase" evidence="4">
    <location>
        <begin position="51"/>
        <end position="149"/>
    </location>
</feature>
<dbReference type="Proteomes" id="UP001153069">
    <property type="component" value="Unassembled WGS sequence"/>
</dbReference>
<evidence type="ECO:0000313" key="6">
    <source>
        <dbReference type="Proteomes" id="UP001153069"/>
    </source>
</evidence>
<dbReference type="GO" id="GO:0005524">
    <property type="term" value="F:ATP binding"/>
    <property type="evidence" value="ECO:0007669"/>
    <property type="project" value="UniProtKB-KW"/>
</dbReference>
<name>A0A9N8HNR6_9STRA</name>
<dbReference type="InterPro" id="IPR027417">
    <property type="entry name" value="P-loop_NTPase"/>
</dbReference>
<organism evidence="5 6">
    <name type="scientific">Seminavis robusta</name>
    <dbReference type="NCBI Taxonomy" id="568900"/>
    <lineage>
        <taxon>Eukaryota</taxon>
        <taxon>Sar</taxon>
        <taxon>Stramenopiles</taxon>
        <taxon>Ochrophyta</taxon>
        <taxon>Bacillariophyta</taxon>
        <taxon>Bacillariophyceae</taxon>
        <taxon>Bacillariophycidae</taxon>
        <taxon>Naviculales</taxon>
        <taxon>Naviculaceae</taxon>
        <taxon>Seminavis</taxon>
    </lineage>
</organism>